<sequence length="245" mass="28191">MIQHLPQLNFETPQNFEVLARLPSTSRRLPLPPRNHSFRTAMEPELPDASDGNDISLDRKMEYNPWVILKYQKKDYLAYAIPRHIYLWVLQKQDLKNTLKDVAVTYHNFADGRPWDDDASEVVTFDSPMVTKKRLENAKGFAEAQPYLHLPDHEVLPRLFPKYWEEACERCDGLGVEVTNVDPPVIPEATLSAAPSTGRSRRSENFGGDKSSDKRNHVVETKCTDCMGSGMKKDRRDPRKRRKLA</sequence>
<feature type="region of interest" description="Disordered" evidence="1">
    <location>
        <begin position="187"/>
        <end position="245"/>
    </location>
</feature>
<keyword evidence="3" id="KW-1185">Reference proteome</keyword>
<dbReference type="Proteomes" id="UP000070544">
    <property type="component" value="Unassembled WGS sequence"/>
</dbReference>
<proteinExistence type="predicted"/>
<evidence type="ECO:0000313" key="2">
    <source>
        <dbReference type="EMBL" id="KXS20514.1"/>
    </source>
</evidence>
<evidence type="ECO:0000313" key="3">
    <source>
        <dbReference type="Proteomes" id="UP000070544"/>
    </source>
</evidence>
<protein>
    <submittedName>
        <fullName evidence="2">Uncharacterized protein</fullName>
    </submittedName>
</protein>
<name>A0A139AUY9_GONPJ</name>
<evidence type="ECO:0000256" key="1">
    <source>
        <dbReference type="SAM" id="MobiDB-lite"/>
    </source>
</evidence>
<dbReference type="EMBL" id="KQ965735">
    <property type="protein sequence ID" value="KXS20514.1"/>
    <property type="molecule type" value="Genomic_DNA"/>
</dbReference>
<gene>
    <name evidence="2" type="ORF">M427DRAFT_52118</name>
</gene>
<organism evidence="2 3">
    <name type="scientific">Gonapodya prolifera (strain JEL478)</name>
    <name type="common">Monoblepharis prolifera</name>
    <dbReference type="NCBI Taxonomy" id="1344416"/>
    <lineage>
        <taxon>Eukaryota</taxon>
        <taxon>Fungi</taxon>
        <taxon>Fungi incertae sedis</taxon>
        <taxon>Chytridiomycota</taxon>
        <taxon>Chytridiomycota incertae sedis</taxon>
        <taxon>Monoblepharidomycetes</taxon>
        <taxon>Monoblepharidales</taxon>
        <taxon>Gonapodyaceae</taxon>
        <taxon>Gonapodya</taxon>
    </lineage>
</organism>
<feature type="compositionally biased region" description="Basic and acidic residues" evidence="1">
    <location>
        <begin position="210"/>
        <end position="223"/>
    </location>
</feature>
<accession>A0A139AUY9</accession>
<dbReference type="AlphaFoldDB" id="A0A139AUY9"/>
<reference evidence="2 3" key="1">
    <citation type="journal article" date="2015" name="Genome Biol. Evol.">
        <title>Phylogenomic analyses indicate that early fungi evolved digesting cell walls of algal ancestors of land plants.</title>
        <authorList>
            <person name="Chang Y."/>
            <person name="Wang S."/>
            <person name="Sekimoto S."/>
            <person name="Aerts A.L."/>
            <person name="Choi C."/>
            <person name="Clum A."/>
            <person name="LaButti K.M."/>
            <person name="Lindquist E.A."/>
            <person name="Yee Ngan C."/>
            <person name="Ohm R.A."/>
            <person name="Salamov A.A."/>
            <person name="Grigoriev I.V."/>
            <person name="Spatafora J.W."/>
            <person name="Berbee M.L."/>
        </authorList>
    </citation>
    <scope>NUCLEOTIDE SEQUENCE [LARGE SCALE GENOMIC DNA]</scope>
    <source>
        <strain evidence="2 3">JEL478</strain>
    </source>
</reference>
<feature type="region of interest" description="Disordered" evidence="1">
    <location>
        <begin position="27"/>
        <end position="53"/>
    </location>
</feature>